<reference evidence="1" key="1">
    <citation type="submission" date="2014-09" db="EMBL/GenBank/DDBJ databases">
        <authorList>
            <person name="Magalhaes I.L.F."/>
            <person name="Oliveira U."/>
            <person name="Santos F.R."/>
            <person name="Vidigal T.H.D.A."/>
            <person name="Brescovit A.D."/>
            <person name="Santos A.J."/>
        </authorList>
    </citation>
    <scope>NUCLEOTIDE SEQUENCE</scope>
    <source>
        <tissue evidence="1">Shoot tissue taken approximately 20 cm above the soil surface</tissue>
    </source>
</reference>
<sequence>MVSSASRRDSASATVLRAPGLYSTLKLNPSNLLAHWC</sequence>
<dbReference type="AlphaFoldDB" id="A0A0A8YNL6"/>
<evidence type="ECO:0000313" key="1">
    <source>
        <dbReference type="EMBL" id="JAD28344.1"/>
    </source>
</evidence>
<proteinExistence type="predicted"/>
<protein>
    <submittedName>
        <fullName evidence="1">Uncharacterized protein</fullName>
    </submittedName>
</protein>
<organism evidence="1">
    <name type="scientific">Arundo donax</name>
    <name type="common">Giant reed</name>
    <name type="synonym">Donax arundinaceus</name>
    <dbReference type="NCBI Taxonomy" id="35708"/>
    <lineage>
        <taxon>Eukaryota</taxon>
        <taxon>Viridiplantae</taxon>
        <taxon>Streptophyta</taxon>
        <taxon>Embryophyta</taxon>
        <taxon>Tracheophyta</taxon>
        <taxon>Spermatophyta</taxon>
        <taxon>Magnoliopsida</taxon>
        <taxon>Liliopsida</taxon>
        <taxon>Poales</taxon>
        <taxon>Poaceae</taxon>
        <taxon>PACMAD clade</taxon>
        <taxon>Arundinoideae</taxon>
        <taxon>Arundineae</taxon>
        <taxon>Arundo</taxon>
    </lineage>
</organism>
<reference evidence="1" key="2">
    <citation type="journal article" date="2015" name="Data Brief">
        <title>Shoot transcriptome of the giant reed, Arundo donax.</title>
        <authorList>
            <person name="Barrero R.A."/>
            <person name="Guerrero F.D."/>
            <person name="Moolhuijzen P."/>
            <person name="Goolsby J.A."/>
            <person name="Tidwell J."/>
            <person name="Bellgard S.E."/>
            <person name="Bellgard M.I."/>
        </authorList>
    </citation>
    <scope>NUCLEOTIDE SEQUENCE</scope>
    <source>
        <tissue evidence="1">Shoot tissue taken approximately 20 cm above the soil surface</tissue>
    </source>
</reference>
<dbReference type="EMBL" id="GBRH01269551">
    <property type="protein sequence ID" value="JAD28344.1"/>
    <property type="molecule type" value="Transcribed_RNA"/>
</dbReference>
<name>A0A0A8YNL6_ARUDO</name>
<accession>A0A0A8YNL6</accession>